<dbReference type="Proteomes" id="UP000319739">
    <property type="component" value="Unassembled WGS sequence"/>
</dbReference>
<proteinExistence type="predicted"/>
<dbReference type="InterPro" id="IPR029044">
    <property type="entry name" value="Nucleotide-diphossugar_trans"/>
</dbReference>
<reference evidence="2 3" key="1">
    <citation type="submission" date="2019-06" db="EMBL/GenBank/DDBJ databases">
        <authorList>
            <person name="Zou Y."/>
        </authorList>
    </citation>
    <scope>NUCLEOTIDE SEQUENCE [LARGE SCALE GENOMIC DNA]</scope>
    <source>
        <strain evidence="2 3">E24</strain>
    </source>
</reference>
<organism evidence="2 3">
    <name type="scientific">Streptococcus xiaochunlingii</name>
    <dbReference type="NCBI Taxonomy" id="2589788"/>
    <lineage>
        <taxon>Bacteria</taxon>
        <taxon>Bacillati</taxon>
        <taxon>Bacillota</taxon>
        <taxon>Bacilli</taxon>
        <taxon>Lactobacillales</taxon>
        <taxon>Streptococcaceae</taxon>
        <taxon>Streptococcus</taxon>
    </lineage>
</organism>
<dbReference type="RefSeq" id="WP_140814107.1">
    <property type="nucleotide sequence ID" value="NZ_VFSG01000001.1"/>
</dbReference>
<protein>
    <submittedName>
        <fullName evidence="2">Glycosyltransferase family 2 protein</fullName>
    </submittedName>
</protein>
<dbReference type="CDD" id="cd00761">
    <property type="entry name" value="Glyco_tranf_GTA_type"/>
    <property type="match status" value="1"/>
</dbReference>
<feature type="domain" description="Glycosyltransferase 2-like" evidence="1">
    <location>
        <begin position="7"/>
        <end position="136"/>
    </location>
</feature>
<dbReference type="InterPro" id="IPR001173">
    <property type="entry name" value="Glyco_trans_2-like"/>
</dbReference>
<comment type="caution">
    <text evidence="2">The sequence shown here is derived from an EMBL/GenBank/DDBJ whole genome shotgun (WGS) entry which is preliminary data.</text>
</comment>
<evidence type="ECO:0000313" key="3">
    <source>
        <dbReference type="Proteomes" id="UP000319739"/>
    </source>
</evidence>
<evidence type="ECO:0000259" key="1">
    <source>
        <dbReference type="Pfam" id="PF00535"/>
    </source>
</evidence>
<gene>
    <name evidence="2" type="ORF">FJR71_03495</name>
</gene>
<accession>A0ABY2YFB5</accession>
<keyword evidence="3" id="KW-1185">Reference proteome</keyword>
<sequence length="258" mass="30617">MKDNHTWVICAYGESEYLEACIQSLKEQTLQSQIICYSSTPLKSIQELCQRYDIPFYTKQGGGIGKDWNNAMSFVETKFATIAHQDDYYEPEYAEKVLAKMEKRSDVLIGYSDYFEEKDGHRIPANMNLKIKSLMLKTMNLFPASHFWRNRVMAFGNPICCPAVTYNRENLKNFYFDEAMRVSLDWYAWYKISEYKGRFAYVSDKLMCHRIHEESETSKTIADNTRSKEDLYMYQLFWPNWIAKLLMRQYMKSQKTNN</sequence>
<dbReference type="Pfam" id="PF00535">
    <property type="entry name" value="Glycos_transf_2"/>
    <property type="match status" value="1"/>
</dbReference>
<name>A0ABY2YFB5_9STRE</name>
<dbReference type="Gene3D" id="3.90.550.10">
    <property type="entry name" value="Spore Coat Polysaccharide Biosynthesis Protein SpsA, Chain A"/>
    <property type="match status" value="1"/>
</dbReference>
<dbReference type="PANTHER" id="PTHR22916">
    <property type="entry name" value="GLYCOSYLTRANSFERASE"/>
    <property type="match status" value="1"/>
</dbReference>
<dbReference type="EMBL" id="VFSG01000001">
    <property type="protein sequence ID" value="TPE38062.1"/>
    <property type="molecule type" value="Genomic_DNA"/>
</dbReference>
<dbReference type="SUPFAM" id="SSF53448">
    <property type="entry name" value="Nucleotide-diphospho-sugar transferases"/>
    <property type="match status" value="1"/>
</dbReference>
<dbReference type="PANTHER" id="PTHR22916:SF3">
    <property type="entry name" value="UDP-GLCNAC:BETAGAL BETA-1,3-N-ACETYLGLUCOSAMINYLTRANSFERASE-LIKE PROTEIN 1"/>
    <property type="match status" value="1"/>
</dbReference>
<evidence type="ECO:0000313" key="2">
    <source>
        <dbReference type="EMBL" id="TPE38062.1"/>
    </source>
</evidence>